<reference evidence="2 3" key="1">
    <citation type="submission" date="2019-11" db="EMBL/GenBank/DDBJ databases">
        <title>Lactobacillus sp. nov. CRM56-3, isolated from fermented tea leaves.</title>
        <authorList>
            <person name="Phuengjayaem S."/>
            <person name="Tanasupawat S."/>
        </authorList>
    </citation>
    <scope>NUCLEOTIDE SEQUENCE [LARGE SCALE GENOMIC DNA]</scope>
    <source>
        <strain evidence="2 3">CRM56-3</strain>
    </source>
</reference>
<sequence length="140" mass="15690">MTTKETYEYVLEHAAGLELATETLAGHTPNVRTVFFVYFPEESENTIYFTTARETNKVKEITANANVSFTTAPIEAGTVRVTGAKAKRVNDKKPEIFAALDKKCDSFKHLDQVARDDMNAYALTYSEAEVFSDGTEHLHF</sequence>
<dbReference type="AlphaFoldDB" id="A0A7X2XUC2"/>
<dbReference type="Pfam" id="PF01243">
    <property type="entry name" value="PNPOx_N"/>
    <property type="match status" value="1"/>
</dbReference>
<dbReference type="Gene3D" id="2.30.110.10">
    <property type="entry name" value="Electron Transport, Fmn-binding Protein, Chain A"/>
    <property type="match status" value="1"/>
</dbReference>
<dbReference type="InterPro" id="IPR012349">
    <property type="entry name" value="Split_barrel_FMN-bd"/>
</dbReference>
<dbReference type="EMBL" id="WNJO01000003">
    <property type="protein sequence ID" value="MTV81761.1"/>
    <property type="molecule type" value="Genomic_DNA"/>
</dbReference>
<evidence type="ECO:0000313" key="3">
    <source>
        <dbReference type="Proteomes" id="UP000466388"/>
    </source>
</evidence>
<evidence type="ECO:0000313" key="2">
    <source>
        <dbReference type="EMBL" id="MTV81761.1"/>
    </source>
</evidence>
<evidence type="ECO:0000259" key="1">
    <source>
        <dbReference type="Pfam" id="PF01243"/>
    </source>
</evidence>
<gene>
    <name evidence="2" type="ORF">GM612_03710</name>
</gene>
<accession>A0A7X2XUC2</accession>
<protein>
    <recommendedName>
        <fullName evidence="1">Pyridoxamine 5'-phosphate oxidase N-terminal domain-containing protein</fullName>
    </recommendedName>
</protein>
<dbReference type="Proteomes" id="UP000466388">
    <property type="component" value="Unassembled WGS sequence"/>
</dbReference>
<keyword evidence="3" id="KW-1185">Reference proteome</keyword>
<proteinExistence type="predicted"/>
<organism evidence="2 3">
    <name type="scientific">Secundilactobacillus folii</name>
    <dbReference type="NCBI Taxonomy" id="2678357"/>
    <lineage>
        <taxon>Bacteria</taxon>
        <taxon>Bacillati</taxon>
        <taxon>Bacillota</taxon>
        <taxon>Bacilli</taxon>
        <taxon>Lactobacillales</taxon>
        <taxon>Lactobacillaceae</taxon>
        <taxon>Secundilactobacillus</taxon>
    </lineage>
</organism>
<name>A0A7X2XUC2_9LACO</name>
<comment type="caution">
    <text evidence="2">The sequence shown here is derived from an EMBL/GenBank/DDBJ whole genome shotgun (WGS) entry which is preliminary data.</text>
</comment>
<dbReference type="SUPFAM" id="SSF50475">
    <property type="entry name" value="FMN-binding split barrel"/>
    <property type="match status" value="1"/>
</dbReference>
<feature type="domain" description="Pyridoxamine 5'-phosphate oxidase N-terminal" evidence="1">
    <location>
        <begin position="19"/>
        <end position="93"/>
    </location>
</feature>
<dbReference type="InterPro" id="IPR011576">
    <property type="entry name" value="Pyridox_Oxase_N"/>
</dbReference>